<dbReference type="InterPro" id="IPR050272">
    <property type="entry name" value="Isochorismatase-like_hydrls"/>
</dbReference>
<dbReference type="Gene3D" id="3.40.50.850">
    <property type="entry name" value="Isochorismatase-like"/>
    <property type="match status" value="1"/>
</dbReference>
<organism evidence="4 5">
    <name type="scientific">Sporobacter termitidis DSM 10068</name>
    <dbReference type="NCBI Taxonomy" id="1123282"/>
    <lineage>
        <taxon>Bacteria</taxon>
        <taxon>Bacillati</taxon>
        <taxon>Bacillota</taxon>
        <taxon>Clostridia</taxon>
        <taxon>Eubacteriales</taxon>
        <taxon>Oscillospiraceae</taxon>
        <taxon>Sporobacter</taxon>
    </lineage>
</organism>
<name>A0A1M5WFN4_9FIRM</name>
<dbReference type="PANTHER" id="PTHR43540:SF7">
    <property type="entry name" value="ISOCHORISMATASE FAMILY PROTEIN YECD"/>
    <property type="match status" value="1"/>
</dbReference>
<proteinExistence type="inferred from homology"/>
<evidence type="ECO:0000313" key="5">
    <source>
        <dbReference type="Proteomes" id="UP000183995"/>
    </source>
</evidence>
<gene>
    <name evidence="4" type="ORF">SAMN02745823_01249</name>
</gene>
<dbReference type="Proteomes" id="UP000183995">
    <property type="component" value="Unassembled WGS sequence"/>
</dbReference>
<keyword evidence="5" id="KW-1185">Reference proteome</keyword>
<evidence type="ECO:0000259" key="3">
    <source>
        <dbReference type="Pfam" id="PF00857"/>
    </source>
</evidence>
<dbReference type="STRING" id="1123282.SAMN02745823_01249"/>
<dbReference type="Pfam" id="PF00857">
    <property type="entry name" value="Isochorismatase"/>
    <property type="match status" value="1"/>
</dbReference>
<dbReference type="RefSeq" id="WP_073076794.1">
    <property type="nucleotide sequence ID" value="NZ_FQXV01000003.1"/>
</dbReference>
<keyword evidence="2" id="KW-0378">Hydrolase</keyword>
<dbReference type="SUPFAM" id="SSF52499">
    <property type="entry name" value="Isochorismatase-like hydrolases"/>
    <property type="match status" value="1"/>
</dbReference>
<dbReference type="EMBL" id="FQXV01000003">
    <property type="protein sequence ID" value="SHH86369.1"/>
    <property type="molecule type" value="Genomic_DNA"/>
</dbReference>
<dbReference type="CDD" id="cd00431">
    <property type="entry name" value="cysteine_hydrolases"/>
    <property type="match status" value="1"/>
</dbReference>
<reference evidence="4 5" key="1">
    <citation type="submission" date="2016-11" db="EMBL/GenBank/DDBJ databases">
        <authorList>
            <person name="Jaros S."/>
            <person name="Januszkiewicz K."/>
            <person name="Wedrychowicz H."/>
        </authorList>
    </citation>
    <scope>NUCLEOTIDE SEQUENCE [LARGE SCALE GENOMIC DNA]</scope>
    <source>
        <strain evidence="4 5">DSM 10068</strain>
    </source>
</reference>
<feature type="domain" description="Isochorismatase-like" evidence="3">
    <location>
        <begin position="14"/>
        <end position="188"/>
    </location>
</feature>
<comment type="similarity">
    <text evidence="1">Belongs to the isochorismatase family.</text>
</comment>
<dbReference type="InterPro" id="IPR000868">
    <property type="entry name" value="Isochorismatase-like_dom"/>
</dbReference>
<dbReference type="AlphaFoldDB" id="A0A1M5WFN4"/>
<protein>
    <submittedName>
        <fullName evidence="4">Nicotinamidase-related amidase</fullName>
    </submittedName>
</protein>
<evidence type="ECO:0000256" key="2">
    <source>
        <dbReference type="ARBA" id="ARBA00022801"/>
    </source>
</evidence>
<evidence type="ECO:0000256" key="1">
    <source>
        <dbReference type="ARBA" id="ARBA00006336"/>
    </source>
</evidence>
<dbReference type="PANTHER" id="PTHR43540">
    <property type="entry name" value="PEROXYUREIDOACRYLATE/UREIDOACRYLATE AMIDOHYDROLASE-RELATED"/>
    <property type="match status" value="1"/>
</dbReference>
<dbReference type="GO" id="GO:0016787">
    <property type="term" value="F:hydrolase activity"/>
    <property type="evidence" value="ECO:0007669"/>
    <property type="project" value="UniProtKB-KW"/>
</dbReference>
<sequence>MDNTRIEILDAKKTALVVIDLQNFSVGMTPHAPYPAGTVVENAVRLTRRFTEKGAFVVFVRVSFSEDGKDSFRPRTDAPPGKPNFPDGWDVLVPELQAFKNAHIVTKRQMGAFYGTDLDLQLRRRGIDTVVLCGISTIFGVDTTAREAFSHSYHGVYIEDAMTCASKEHQDFVCQNIFPAMGKVRRTDEIALV</sequence>
<dbReference type="OrthoDB" id="9785724at2"/>
<evidence type="ECO:0000313" key="4">
    <source>
        <dbReference type="EMBL" id="SHH86369.1"/>
    </source>
</evidence>
<dbReference type="InterPro" id="IPR036380">
    <property type="entry name" value="Isochorismatase-like_sf"/>
</dbReference>
<accession>A0A1M5WFN4</accession>